<dbReference type="Proteomes" id="UP000236751">
    <property type="component" value="Unassembled WGS sequence"/>
</dbReference>
<dbReference type="EMBL" id="FNVK01000001">
    <property type="protein sequence ID" value="SEF42197.1"/>
    <property type="molecule type" value="Genomic_DNA"/>
</dbReference>
<proteinExistence type="predicted"/>
<name>A0A1H5RX57_NITMU</name>
<organism evidence="1 2">
    <name type="scientific">Nitrosospira multiformis (strain ATCC 25196 / NCIMB 11849 / C 71)</name>
    <dbReference type="NCBI Taxonomy" id="323848"/>
    <lineage>
        <taxon>Bacteria</taxon>
        <taxon>Pseudomonadati</taxon>
        <taxon>Pseudomonadota</taxon>
        <taxon>Betaproteobacteria</taxon>
        <taxon>Nitrosomonadales</taxon>
        <taxon>Nitrosomonadaceae</taxon>
        <taxon>Nitrosospira</taxon>
    </lineage>
</organism>
<gene>
    <name evidence="1" type="ORF">SAMN05216403_101223</name>
</gene>
<accession>A0A1H5RX57</accession>
<evidence type="ECO:0000313" key="2">
    <source>
        <dbReference type="Proteomes" id="UP000236751"/>
    </source>
</evidence>
<dbReference type="AlphaFoldDB" id="A0A1H5RX57"/>
<reference evidence="1 2" key="1">
    <citation type="submission" date="2016-10" db="EMBL/GenBank/DDBJ databases">
        <authorList>
            <person name="de Groot N.N."/>
        </authorList>
    </citation>
    <scope>NUCLEOTIDE SEQUENCE [LARGE SCALE GENOMIC DNA]</scope>
    <source>
        <strain evidence="1 2">Nl13</strain>
    </source>
</reference>
<sequence>MNVKRMSASALQPFAANVIEKRELSRAKQRQYILDLAT</sequence>
<evidence type="ECO:0000313" key="1">
    <source>
        <dbReference type="EMBL" id="SEF42197.1"/>
    </source>
</evidence>
<protein>
    <submittedName>
        <fullName evidence="1">Uncharacterized protein</fullName>
    </submittedName>
</protein>